<evidence type="ECO:0000256" key="1">
    <source>
        <dbReference type="SAM" id="Coils"/>
    </source>
</evidence>
<sequence>MDQMEQEKIFEECADLLKTCTYVLKDENVENTSTKKLELKKLYEEKVNLAKQLEVERSEKYNHYLALKLAHSRLMEKICDTVKCIKGSNAENRNVQVDGKKILDHENDQFDAFTQKMEDTEKQLENLQNRFADKFMEEEITKITEQLSTTKQNGQTIAEVAPRTVKMPERVKEIKDLATEIKSTTETVPDIEKIKEKEKNIEFILKQIRIQEAKIESLE</sequence>
<proteinExistence type="predicted"/>
<dbReference type="GeneID" id="126889263"/>
<keyword evidence="3" id="KW-1185">Reference proteome</keyword>
<dbReference type="EnsemblMetazoa" id="XM_050657376.1">
    <property type="protein sequence ID" value="XP_050513333.1"/>
    <property type="gene ID" value="LOC126889263"/>
</dbReference>
<dbReference type="Proteomes" id="UP001652700">
    <property type="component" value="Unplaced"/>
</dbReference>
<organism evidence="2 3">
    <name type="scientific">Diabrotica virgifera virgifera</name>
    <name type="common">western corn rootworm</name>
    <dbReference type="NCBI Taxonomy" id="50390"/>
    <lineage>
        <taxon>Eukaryota</taxon>
        <taxon>Metazoa</taxon>
        <taxon>Ecdysozoa</taxon>
        <taxon>Arthropoda</taxon>
        <taxon>Hexapoda</taxon>
        <taxon>Insecta</taxon>
        <taxon>Pterygota</taxon>
        <taxon>Neoptera</taxon>
        <taxon>Endopterygota</taxon>
        <taxon>Coleoptera</taxon>
        <taxon>Polyphaga</taxon>
        <taxon>Cucujiformia</taxon>
        <taxon>Chrysomeloidea</taxon>
        <taxon>Chrysomelidae</taxon>
        <taxon>Galerucinae</taxon>
        <taxon>Diabroticina</taxon>
        <taxon>Diabroticites</taxon>
        <taxon>Diabrotica</taxon>
    </lineage>
</organism>
<protein>
    <submittedName>
        <fullName evidence="2">Uncharacterized protein</fullName>
    </submittedName>
</protein>
<reference evidence="2" key="1">
    <citation type="submission" date="2025-05" db="UniProtKB">
        <authorList>
            <consortium name="EnsemblMetazoa"/>
        </authorList>
    </citation>
    <scope>IDENTIFICATION</scope>
</reference>
<feature type="coiled-coil region" evidence="1">
    <location>
        <begin position="103"/>
        <end position="137"/>
    </location>
</feature>
<name>A0ABM5KT17_DIAVI</name>
<dbReference type="RefSeq" id="XP_050513333.1">
    <property type="nucleotide sequence ID" value="XM_050657376.1"/>
</dbReference>
<accession>A0ABM5KT17</accession>
<keyword evidence="1" id="KW-0175">Coiled coil</keyword>
<evidence type="ECO:0000313" key="2">
    <source>
        <dbReference type="EnsemblMetazoa" id="XP_050513333.1"/>
    </source>
</evidence>
<evidence type="ECO:0000313" key="3">
    <source>
        <dbReference type="Proteomes" id="UP001652700"/>
    </source>
</evidence>